<reference evidence="1 2" key="1">
    <citation type="submission" date="2019-08" db="EMBL/GenBank/DDBJ databases">
        <title>Pseudomonas haemolytica sp. nov. isolated from raw milk and skim milk concentrate.</title>
        <authorList>
            <person name="Hofmann K."/>
            <person name="Huptas C."/>
            <person name="Doll E."/>
            <person name="Scherer S."/>
            <person name="Wenning M."/>
        </authorList>
    </citation>
    <scope>NUCLEOTIDE SEQUENCE [LARGE SCALE GENOMIC DNA]</scope>
    <source>
        <strain evidence="1 2">DSM 108987</strain>
    </source>
</reference>
<dbReference type="OrthoDB" id="6935095at2"/>
<proteinExistence type="predicted"/>
<name>A0A5P1DDE5_9PSED</name>
<accession>A0A5P1DDE5</accession>
<sequence length="94" mass="10515">MSNVTAALPRKVLTSDERDFLKQGNRLLLDKPNGRIAAAALMDLVADWGNHRGSLGFLDYARRWITEGHAKNKIADKMLRELFGLNEPTPRKAA</sequence>
<gene>
    <name evidence="1" type="ORF">FRT59_16060</name>
</gene>
<protein>
    <submittedName>
        <fullName evidence="1">Uncharacterized protein</fullName>
    </submittedName>
</protein>
<dbReference type="Proteomes" id="UP000408764">
    <property type="component" value="Unassembled WGS sequence"/>
</dbReference>
<dbReference type="RefSeq" id="WP_153871628.1">
    <property type="nucleotide sequence ID" value="NZ_VOIW01000004.1"/>
</dbReference>
<evidence type="ECO:0000313" key="2">
    <source>
        <dbReference type="Proteomes" id="UP000408764"/>
    </source>
</evidence>
<dbReference type="AlphaFoldDB" id="A0A5P1DDE5"/>
<comment type="caution">
    <text evidence="1">The sequence shown here is derived from an EMBL/GenBank/DDBJ whole genome shotgun (WGS) entry which is preliminary data.</text>
</comment>
<dbReference type="EMBL" id="VOIW01000004">
    <property type="protein sequence ID" value="MRJ38473.1"/>
    <property type="molecule type" value="Genomic_DNA"/>
</dbReference>
<evidence type="ECO:0000313" key="1">
    <source>
        <dbReference type="EMBL" id="MRJ38473.1"/>
    </source>
</evidence>
<organism evidence="1 2">
    <name type="scientific">Pseudomonas haemolytica</name>
    <dbReference type="NCBI Taxonomy" id="2600065"/>
    <lineage>
        <taxon>Bacteria</taxon>
        <taxon>Pseudomonadati</taxon>
        <taxon>Pseudomonadota</taxon>
        <taxon>Gammaproteobacteria</taxon>
        <taxon>Pseudomonadales</taxon>
        <taxon>Pseudomonadaceae</taxon>
        <taxon>Pseudomonas</taxon>
    </lineage>
</organism>